<name>A7HPX1_PARL1</name>
<feature type="domain" description="Predicted pPIWI-associating nuclease group 2" evidence="1">
    <location>
        <begin position="6"/>
        <end position="113"/>
    </location>
</feature>
<reference evidence="2 3" key="1">
    <citation type="journal article" date="2011" name="Stand. Genomic Sci.">
        <title>Complete genome sequence of Parvibaculum lavamentivorans type strain (DS-1(T)).</title>
        <authorList>
            <person name="Schleheck D."/>
            <person name="Weiss M."/>
            <person name="Pitluck S."/>
            <person name="Bruce D."/>
            <person name="Land M.L."/>
            <person name="Han S."/>
            <person name="Saunders E."/>
            <person name="Tapia R."/>
            <person name="Detter C."/>
            <person name="Brettin T."/>
            <person name="Han J."/>
            <person name="Woyke T."/>
            <person name="Goodwin L."/>
            <person name="Pennacchio L."/>
            <person name="Nolan M."/>
            <person name="Cook A.M."/>
            <person name="Kjelleberg S."/>
            <person name="Thomas T."/>
        </authorList>
    </citation>
    <scope>NUCLEOTIDE SEQUENCE [LARGE SCALE GENOMIC DNA]</scope>
    <source>
        <strain evidence="3">DS-1 / DSM 13023 / NCIMB 13966</strain>
    </source>
</reference>
<gene>
    <name evidence="2" type="ordered locus">Plav_0331</name>
</gene>
<dbReference type="RefSeq" id="WP_011995245.1">
    <property type="nucleotide sequence ID" value="NC_009719.1"/>
</dbReference>
<evidence type="ECO:0000259" key="1">
    <source>
        <dbReference type="Pfam" id="PF18166"/>
    </source>
</evidence>
<dbReference type="STRING" id="402881.Plav_0331"/>
<dbReference type="AlphaFoldDB" id="A7HPX1"/>
<dbReference type="Proteomes" id="UP000006377">
    <property type="component" value="Chromosome"/>
</dbReference>
<dbReference type="KEGG" id="pla:Plav_0331"/>
<dbReference type="HOGENOM" id="CLU_2130561_0_0_5"/>
<sequence>MSEIDEEKAQDLKERIVRILRATDVSTTDAWQDLSVLSFNTVVDSLETFEDEIFVTDKHFFGPILWHVTLNYDDDDGGITISESFPGKFEGELSDDGGTITVSQVTADTSSFYK</sequence>
<evidence type="ECO:0000313" key="3">
    <source>
        <dbReference type="Proteomes" id="UP000006377"/>
    </source>
</evidence>
<keyword evidence="3" id="KW-1185">Reference proteome</keyword>
<accession>A7HPX1</accession>
<dbReference type="EMBL" id="CP000774">
    <property type="protein sequence ID" value="ABS61954.1"/>
    <property type="molecule type" value="Genomic_DNA"/>
</dbReference>
<dbReference type="OrthoDB" id="7993352at2"/>
<organism evidence="2 3">
    <name type="scientific">Parvibaculum lavamentivorans (strain DS-1 / DSM 13023 / NCIMB 13966)</name>
    <dbReference type="NCBI Taxonomy" id="402881"/>
    <lineage>
        <taxon>Bacteria</taxon>
        <taxon>Pseudomonadati</taxon>
        <taxon>Pseudomonadota</taxon>
        <taxon>Alphaproteobacteria</taxon>
        <taxon>Hyphomicrobiales</taxon>
        <taxon>Parvibaculaceae</taxon>
        <taxon>Parvibaculum</taxon>
    </lineage>
</organism>
<protein>
    <recommendedName>
        <fullName evidence="1">Predicted pPIWI-associating nuclease group 2 domain-containing protein</fullName>
    </recommendedName>
</protein>
<dbReference type="InterPro" id="IPR041584">
    <property type="entry name" value="Put_pPIWI_pnuc_2"/>
</dbReference>
<proteinExistence type="predicted"/>
<dbReference type="Pfam" id="PF18166">
    <property type="entry name" value="pP_pnuc_2"/>
    <property type="match status" value="1"/>
</dbReference>
<evidence type="ECO:0000313" key="2">
    <source>
        <dbReference type="EMBL" id="ABS61954.1"/>
    </source>
</evidence>